<dbReference type="InterPro" id="IPR035647">
    <property type="entry name" value="EFG_III/V"/>
</dbReference>
<accession>A0A9D1KUV4</accession>
<protein>
    <submittedName>
        <fullName evidence="4">YigZ family protein</fullName>
    </submittedName>
</protein>
<gene>
    <name evidence="4" type="ORF">IAD12_08450</name>
</gene>
<evidence type="ECO:0000256" key="1">
    <source>
        <dbReference type="ARBA" id="ARBA00007665"/>
    </source>
</evidence>
<dbReference type="Pfam" id="PF09186">
    <property type="entry name" value="DUF1949"/>
    <property type="match status" value="1"/>
</dbReference>
<dbReference type="InterPro" id="IPR036956">
    <property type="entry name" value="Impact_N_sf"/>
</dbReference>
<evidence type="ECO:0000313" key="4">
    <source>
        <dbReference type="EMBL" id="HIU00252.1"/>
    </source>
</evidence>
<dbReference type="SUPFAM" id="SSF54980">
    <property type="entry name" value="EF-G C-terminal domain-like"/>
    <property type="match status" value="1"/>
</dbReference>
<comment type="caution">
    <text evidence="4">The sequence shown here is derived from an EMBL/GenBank/DDBJ whole genome shotgun (WGS) entry which is preliminary data.</text>
</comment>
<dbReference type="PROSITE" id="PS00910">
    <property type="entry name" value="UPF0029"/>
    <property type="match status" value="1"/>
</dbReference>
<dbReference type="PANTHER" id="PTHR16301:SF20">
    <property type="entry name" value="IMPACT FAMILY MEMBER YIGZ"/>
    <property type="match status" value="1"/>
</dbReference>
<evidence type="ECO:0000313" key="5">
    <source>
        <dbReference type="Proteomes" id="UP000824159"/>
    </source>
</evidence>
<dbReference type="InterPro" id="IPR023582">
    <property type="entry name" value="Impact"/>
</dbReference>
<organism evidence="4 5">
    <name type="scientific">Candidatus Allocopromorpha excrementavium</name>
    <dbReference type="NCBI Taxonomy" id="2840741"/>
    <lineage>
        <taxon>Bacteria</taxon>
        <taxon>Bacillati</taxon>
        <taxon>Bacillota</taxon>
        <taxon>Clostridia</taxon>
        <taxon>Eubacteriales</taxon>
        <taxon>Eubacteriaceae</taxon>
        <taxon>Eubacteriaceae incertae sedis</taxon>
        <taxon>Candidatus Allocopromorpha</taxon>
    </lineage>
</organism>
<dbReference type="GO" id="GO:0005737">
    <property type="term" value="C:cytoplasm"/>
    <property type="evidence" value="ECO:0007669"/>
    <property type="project" value="TreeGrafter"/>
</dbReference>
<dbReference type="Pfam" id="PF01205">
    <property type="entry name" value="Impact_N"/>
    <property type="match status" value="1"/>
</dbReference>
<dbReference type="GO" id="GO:0006446">
    <property type="term" value="P:regulation of translational initiation"/>
    <property type="evidence" value="ECO:0007669"/>
    <property type="project" value="TreeGrafter"/>
</dbReference>
<dbReference type="InterPro" id="IPR020569">
    <property type="entry name" value="UPF0029_Impact_CS"/>
</dbReference>
<dbReference type="Gene3D" id="3.30.230.30">
    <property type="entry name" value="Impact, N-terminal domain"/>
    <property type="match status" value="1"/>
</dbReference>
<dbReference type="InterPro" id="IPR020568">
    <property type="entry name" value="Ribosomal_Su5_D2-typ_SF"/>
</dbReference>
<dbReference type="InterPro" id="IPR015269">
    <property type="entry name" value="UPF0029_Impact_C"/>
</dbReference>
<name>A0A9D1KUV4_9FIRM</name>
<sequence length="219" mass="24197">MGLYKTVRKEAKAEQIIEKSKFIAHVKPVSDRDEAEEFIDHIKSAYKDATHNVPAMVIGDAFQIQWASDDGEPRGTAGAPVVQMMVKEEITNAAVVITRYFGGIKLGTGGLVRAYTSSAKIGLEAAEICVVEKILKMKVKSDYTYLQRFQSLSSDDGLGEVDERLSDTGFNMGSIEYADKVTMDLLIRPENEKNVRKLIDDLTAGSAEIVEMTEVIEKI</sequence>
<dbReference type="SUPFAM" id="SSF54211">
    <property type="entry name" value="Ribosomal protein S5 domain 2-like"/>
    <property type="match status" value="1"/>
</dbReference>
<evidence type="ECO:0000259" key="3">
    <source>
        <dbReference type="Pfam" id="PF09186"/>
    </source>
</evidence>
<dbReference type="AlphaFoldDB" id="A0A9D1KUV4"/>
<proteinExistence type="inferred from homology"/>
<reference evidence="4" key="1">
    <citation type="submission" date="2020-10" db="EMBL/GenBank/DDBJ databases">
        <authorList>
            <person name="Gilroy R."/>
        </authorList>
    </citation>
    <scope>NUCLEOTIDE SEQUENCE</scope>
    <source>
        <strain evidence="4">CHK176-22527</strain>
    </source>
</reference>
<evidence type="ECO:0000259" key="2">
    <source>
        <dbReference type="Pfam" id="PF01205"/>
    </source>
</evidence>
<reference evidence="4" key="2">
    <citation type="journal article" date="2021" name="PeerJ">
        <title>Extensive microbial diversity within the chicken gut microbiome revealed by metagenomics and culture.</title>
        <authorList>
            <person name="Gilroy R."/>
            <person name="Ravi A."/>
            <person name="Getino M."/>
            <person name="Pursley I."/>
            <person name="Horton D.L."/>
            <person name="Alikhan N.F."/>
            <person name="Baker D."/>
            <person name="Gharbi K."/>
            <person name="Hall N."/>
            <person name="Watson M."/>
            <person name="Adriaenssens E.M."/>
            <person name="Foster-Nyarko E."/>
            <person name="Jarju S."/>
            <person name="Secka A."/>
            <person name="Antonio M."/>
            <person name="Oren A."/>
            <person name="Chaudhuri R.R."/>
            <person name="La Ragione R."/>
            <person name="Hildebrand F."/>
            <person name="Pallen M.J."/>
        </authorList>
    </citation>
    <scope>NUCLEOTIDE SEQUENCE</scope>
    <source>
        <strain evidence="4">CHK176-22527</strain>
    </source>
</reference>
<comment type="similarity">
    <text evidence="1">Belongs to the IMPACT family.</text>
</comment>
<feature type="domain" description="UPF0029" evidence="3">
    <location>
        <begin position="158"/>
        <end position="205"/>
    </location>
</feature>
<dbReference type="EMBL" id="DVLX01000099">
    <property type="protein sequence ID" value="HIU00252.1"/>
    <property type="molecule type" value="Genomic_DNA"/>
</dbReference>
<feature type="domain" description="Impact N-terminal" evidence="2">
    <location>
        <begin position="19"/>
        <end position="120"/>
    </location>
</feature>
<dbReference type="InterPro" id="IPR001498">
    <property type="entry name" value="Impact_N"/>
</dbReference>
<dbReference type="Proteomes" id="UP000824159">
    <property type="component" value="Unassembled WGS sequence"/>
</dbReference>
<dbReference type="PANTHER" id="PTHR16301">
    <property type="entry name" value="IMPACT-RELATED"/>
    <property type="match status" value="1"/>
</dbReference>